<dbReference type="AlphaFoldDB" id="A0A388SF72"/>
<keyword evidence="3" id="KW-1185">Reference proteome</keyword>
<evidence type="ECO:0000313" key="3">
    <source>
        <dbReference type="Proteomes" id="UP000266091"/>
    </source>
</evidence>
<dbReference type="Proteomes" id="UP000266091">
    <property type="component" value="Unassembled WGS sequence"/>
</dbReference>
<name>A0A388SF72_9BURK</name>
<evidence type="ECO:0000256" key="1">
    <source>
        <dbReference type="SAM" id="MobiDB-lite"/>
    </source>
</evidence>
<accession>A0A388SF72</accession>
<dbReference type="EMBL" id="BGZJ01000002">
    <property type="protein sequence ID" value="GBO94936.1"/>
    <property type="molecule type" value="Genomic_DNA"/>
</dbReference>
<protein>
    <recommendedName>
        <fullName evidence="4">ATPase dynein-related AAA domain-containing protein</fullName>
    </recommendedName>
</protein>
<sequence>MKPNWMSTEDLLGYFNPVNGTYVSTLFRDDLLQAAAHPGKMHLVVLDEMNIAIPEHYFADFLSRLEDRTVPEPEIVLPGIPKKKDPAPAKRSTRSAK</sequence>
<proteinExistence type="predicted"/>
<feature type="region of interest" description="Disordered" evidence="1">
    <location>
        <begin position="76"/>
        <end position="97"/>
    </location>
</feature>
<organism evidence="2 3">
    <name type="scientific">Mesosutterella multiformis</name>
    <dbReference type="NCBI Taxonomy" id="2259133"/>
    <lineage>
        <taxon>Bacteria</taxon>
        <taxon>Pseudomonadati</taxon>
        <taxon>Pseudomonadota</taxon>
        <taxon>Betaproteobacteria</taxon>
        <taxon>Burkholderiales</taxon>
        <taxon>Sutterellaceae</taxon>
        <taxon>Mesosutterella</taxon>
    </lineage>
</organism>
<gene>
    <name evidence="2" type="ORF">MESMUL_22900</name>
</gene>
<comment type="caution">
    <text evidence="2">The sequence shown here is derived from an EMBL/GenBank/DDBJ whole genome shotgun (WGS) entry which is preliminary data.</text>
</comment>
<evidence type="ECO:0000313" key="2">
    <source>
        <dbReference type="EMBL" id="GBO94936.1"/>
    </source>
</evidence>
<evidence type="ECO:0008006" key="4">
    <source>
        <dbReference type="Google" id="ProtNLM"/>
    </source>
</evidence>
<reference evidence="2 3" key="1">
    <citation type="journal article" date="2018" name="Int. J. Syst. Evol. Microbiol.">
        <title>Mesosutterella multiformis gen. nov., sp. nov., a member of the family Sutterellaceae and Sutterella megalosphaeroides sp. nov., isolated from human faeces.</title>
        <authorList>
            <person name="Sakamoto M."/>
            <person name="Ikeyama N."/>
            <person name="Kunihiro T."/>
            <person name="Iino T."/>
            <person name="Yuki M."/>
            <person name="Ohkuma M."/>
        </authorList>
    </citation>
    <scope>NUCLEOTIDE SEQUENCE [LARGE SCALE GENOMIC DNA]</scope>
    <source>
        <strain evidence="2 3">4NBBH2</strain>
    </source>
</reference>